<comment type="function">
    <text evidence="7">Catalyzes the oxidation of sulfhydryl groups in peptide and protein thiols to disulfides with the reduction of oxygen to hydrogen peroxide.</text>
</comment>
<keyword evidence="7" id="KW-1133">Transmembrane helix</keyword>
<organism evidence="9 11">
    <name type="scientific">Hymenochirus boettgeri</name>
    <name type="common">Congo dwarf clawed frog</name>
    <dbReference type="NCBI Taxonomy" id="247094"/>
    <lineage>
        <taxon>Eukaryota</taxon>
        <taxon>Metazoa</taxon>
        <taxon>Chordata</taxon>
        <taxon>Craniata</taxon>
        <taxon>Vertebrata</taxon>
        <taxon>Euteleostomi</taxon>
        <taxon>Amphibia</taxon>
        <taxon>Batrachia</taxon>
        <taxon>Anura</taxon>
        <taxon>Pipoidea</taxon>
        <taxon>Pipidae</taxon>
        <taxon>Pipinae</taxon>
        <taxon>Hymenochirus</taxon>
    </lineage>
</organism>
<dbReference type="InterPro" id="IPR017905">
    <property type="entry name" value="ERV/ALR_sulphydryl_oxidase"/>
</dbReference>
<keyword evidence="5 7" id="KW-0560">Oxidoreductase</keyword>
<keyword evidence="2 7" id="KW-0285">Flavoprotein</keyword>
<dbReference type="InterPro" id="IPR040986">
    <property type="entry name" value="QSOX_FAD-bd_dom"/>
</dbReference>
<feature type="transmembrane region" description="Helical" evidence="7">
    <location>
        <begin position="431"/>
        <end position="448"/>
    </location>
</feature>
<dbReference type="GO" id="GO:0006457">
    <property type="term" value="P:protein folding"/>
    <property type="evidence" value="ECO:0007669"/>
    <property type="project" value="TreeGrafter"/>
</dbReference>
<sequence length="464" mass="53072">VILDLVQYNNIVLKRALNSDKPILEKLGIVSVPSCYLISPNGSHGLINNIKPQRQELSSYLKSLPNVRKRLSSEMILAELAKEKEEVDGEMKAFDRSKLYMVDLESGLHYILRAELASHHMLEGEKLKTFKDFVTVLYKLFPGRTHVMKLLETLHEWLVTMPLDKIPYDAILDLVNNKMRISGIFLTNRTQWVGCQGSKSHLRGYPCSLWKLFHCLTVQAAEKPDALANTAFGQNPQAVLQTMRRYIREFFGCRECATHFETMAKDTIDDVRSLDEAALWLWSKHNVVNNRLSGAPSEDPKIPKVQWPTPDLCPACHTQSGKWNEKEVLSFVKKYYGSLEISLKYSDPRKELSEVAENQGNKELHLPIKTQGTAEKGKQNLKGEVNLKPQLLDKIVPDNPDKSRNSDTVDKGHSVSFLGIGFSNIDMSLCVILYLTSSLFLMVMYFFFRCRSKRWKLRYSKPFV</sequence>
<evidence type="ECO:0000256" key="2">
    <source>
        <dbReference type="ARBA" id="ARBA00022630"/>
    </source>
</evidence>
<keyword evidence="7" id="KW-0812">Transmembrane</keyword>
<dbReference type="SUPFAM" id="SSF69000">
    <property type="entry name" value="FAD-dependent thiol oxidase"/>
    <property type="match status" value="1"/>
</dbReference>
<dbReference type="EMBL" id="JAACNH010000003">
    <property type="protein sequence ID" value="KAG8447506.1"/>
    <property type="molecule type" value="Genomic_DNA"/>
</dbReference>
<reference evidence="9" key="1">
    <citation type="thesis" date="2020" institute="ProQuest LLC" country="789 East Eisenhower Parkway, Ann Arbor, MI, USA">
        <title>Comparative Genomics and Chromosome Evolution.</title>
        <authorList>
            <person name="Mudd A.B."/>
        </authorList>
    </citation>
    <scope>NUCLEOTIDE SEQUENCE</scope>
    <source>
        <strain evidence="9">Female2</strain>
        <tissue evidence="9">Blood</tissue>
    </source>
</reference>
<keyword evidence="11" id="KW-1185">Reference proteome</keyword>
<dbReference type="FunFam" id="1.20.120.310:FF:000001">
    <property type="entry name" value="Sulfhydryl oxidase"/>
    <property type="match status" value="1"/>
</dbReference>
<dbReference type="Gene3D" id="3.40.30.10">
    <property type="entry name" value="Glutaredoxin"/>
    <property type="match status" value="1"/>
</dbReference>
<evidence type="ECO:0000256" key="5">
    <source>
        <dbReference type="ARBA" id="ARBA00023002"/>
    </source>
</evidence>
<dbReference type="FunFam" id="1.20.120.1960:FF:000001">
    <property type="entry name" value="Sulfhydryl oxidase"/>
    <property type="match status" value="1"/>
</dbReference>
<evidence type="ECO:0000256" key="7">
    <source>
        <dbReference type="RuleBase" id="RU371123"/>
    </source>
</evidence>
<dbReference type="EMBL" id="JAACNH010000003">
    <property type="protein sequence ID" value="KAG8447504.1"/>
    <property type="molecule type" value="Genomic_DNA"/>
</dbReference>
<evidence type="ECO:0000256" key="6">
    <source>
        <dbReference type="ARBA" id="ARBA00023157"/>
    </source>
</evidence>
<dbReference type="GO" id="GO:0003756">
    <property type="term" value="F:protein disulfide isomerase activity"/>
    <property type="evidence" value="ECO:0007669"/>
    <property type="project" value="TreeGrafter"/>
</dbReference>
<dbReference type="Pfam" id="PF18108">
    <property type="entry name" value="QSOX_Trx1"/>
    <property type="match status" value="1"/>
</dbReference>
<dbReference type="AlphaFoldDB" id="A0A8T2JQC5"/>
<name>A0A8T2JQC5_9PIPI</name>
<dbReference type="PANTHER" id="PTHR22897">
    <property type="entry name" value="QUIESCIN Q6-RELATED SULFHYDRYL OXIDASE"/>
    <property type="match status" value="1"/>
</dbReference>
<evidence type="ECO:0000313" key="9">
    <source>
        <dbReference type="EMBL" id="KAG8447505.1"/>
    </source>
</evidence>
<gene>
    <name evidence="9" type="ORF">GDO86_014852</name>
    <name evidence="10" type="ORF">GDO86_014853</name>
</gene>
<dbReference type="Proteomes" id="UP000812440">
    <property type="component" value="Chromosome 8_10"/>
</dbReference>
<dbReference type="EMBL" id="JAACNH010000003">
    <property type="protein sequence ID" value="KAG8447505.1"/>
    <property type="molecule type" value="Genomic_DNA"/>
</dbReference>
<dbReference type="EC" id="1.8.3.2" evidence="7"/>
<dbReference type="Gene3D" id="1.20.120.1960">
    <property type="entry name" value="QSOX sulfhydryl oxidase domain"/>
    <property type="match status" value="1"/>
</dbReference>
<comment type="cofactor">
    <cofactor evidence="1 7">
        <name>FAD</name>
        <dbReference type="ChEBI" id="CHEBI:57692"/>
    </cofactor>
</comment>
<evidence type="ECO:0000259" key="8">
    <source>
        <dbReference type="PROSITE" id="PS51324"/>
    </source>
</evidence>
<dbReference type="GO" id="GO:0005615">
    <property type="term" value="C:extracellular space"/>
    <property type="evidence" value="ECO:0007669"/>
    <property type="project" value="TreeGrafter"/>
</dbReference>
<dbReference type="Pfam" id="PF18371">
    <property type="entry name" value="FAD_SOX"/>
    <property type="match status" value="1"/>
</dbReference>
<feature type="non-terminal residue" evidence="9">
    <location>
        <position position="464"/>
    </location>
</feature>
<dbReference type="InterPro" id="IPR041269">
    <property type="entry name" value="QSOX_Trx1"/>
</dbReference>
<keyword evidence="7" id="KW-0472">Membrane</keyword>
<dbReference type="InterPro" id="IPR042568">
    <property type="entry name" value="QSOX_FAD-bd_sf"/>
</dbReference>
<keyword evidence="4 7" id="KW-0274">FAD</keyword>
<feature type="domain" description="ERV/ALR sulfhydryl oxidase" evidence="8">
    <location>
        <begin position="198"/>
        <end position="307"/>
    </location>
</feature>
<dbReference type="PANTHER" id="PTHR22897:SF7">
    <property type="entry name" value="SULFHYDRYL OXIDASE 2"/>
    <property type="match status" value="1"/>
</dbReference>
<dbReference type="InterPro" id="IPR039798">
    <property type="entry name" value="Sulfhydryl_oxidase"/>
</dbReference>
<accession>A0A8T2JQC5</accession>
<dbReference type="PROSITE" id="PS51324">
    <property type="entry name" value="ERV_ALR"/>
    <property type="match status" value="1"/>
</dbReference>
<dbReference type="InterPro" id="IPR036774">
    <property type="entry name" value="ERV/ALR_sulphydryl_oxid_sf"/>
</dbReference>
<comment type="similarity">
    <text evidence="7">Belongs to the quiescin-sulfhydryl oxidase (QSOX) family.</text>
</comment>
<dbReference type="Gene3D" id="1.20.120.310">
    <property type="entry name" value="ERV/ALR sulfhydryl oxidase domain"/>
    <property type="match status" value="1"/>
</dbReference>
<dbReference type="OrthoDB" id="59470at2759"/>
<comment type="catalytic activity">
    <reaction evidence="7">
        <text>2 R'C(R)SH + O2 = R'C(R)S-S(R)CR' + H2O2</text>
        <dbReference type="Rhea" id="RHEA:17357"/>
        <dbReference type="ChEBI" id="CHEBI:15379"/>
        <dbReference type="ChEBI" id="CHEBI:16240"/>
        <dbReference type="ChEBI" id="CHEBI:16520"/>
        <dbReference type="ChEBI" id="CHEBI:17412"/>
        <dbReference type="EC" id="1.8.3.2"/>
    </reaction>
</comment>
<proteinExistence type="inferred from homology"/>
<evidence type="ECO:0000313" key="10">
    <source>
        <dbReference type="EMBL" id="KAG8447506.1"/>
    </source>
</evidence>
<keyword evidence="3" id="KW-0732">Signal</keyword>
<evidence type="ECO:0000256" key="4">
    <source>
        <dbReference type="ARBA" id="ARBA00022827"/>
    </source>
</evidence>
<protein>
    <recommendedName>
        <fullName evidence="7">Sulfhydryl oxidase</fullName>
        <ecNumber evidence="7">1.8.3.2</ecNumber>
    </recommendedName>
</protein>
<comment type="caution">
    <text evidence="9">The sequence shown here is derived from an EMBL/GenBank/DDBJ whole genome shotgun (WGS) entry which is preliminary data.</text>
</comment>
<evidence type="ECO:0000256" key="1">
    <source>
        <dbReference type="ARBA" id="ARBA00001974"/>
    </source>
</evidence>
<dbReference type="Pfam" id="PF04777">
    <property type="entry name" value="Evr1_Alr"/>
    <property type="match status" value="1"/>
</dbReference>
<dbReference type="GO" id="GO:0000139">
    <property type="term" value="C:Golgi membrane"/>
    <property type="evidence" value="ECO:0007669"/>
    <property type="project" value="TreeGrafter"/>
</dbReference>
<dbReference type="GO" id="GO:0016971">
    <property type="term" value="F:flavin-dependent sulfhydryl oxidase activity"/>
    <property type="evidence" value="ECO:0007669"/>
    <property type="project" value="InterPro"/>
</dbReference>
<evidence type="ECO:0000256" key="3">
    <source>
        <dbReference type="ARBA" id="ARBA00022729"/>
    </source>
</evidence>
<keyword evidence="6" id="KW-1015">Disulfide bond</keyword>
<evidence type="ECO:0000313" key="11">
    <source>
        <dbReference type="Proteomes" id="UP000812440"/>
    </source>
</evidence>